<proteinExistence type="predicted"/>
<protein>
    <submittedName>
        <fullName evidence="2">Uncharacterized protein</fullName>
    </submittedName>
</protein>
<comment type="caution">
    <text evidence="2">The sequence shown here is derived from an EMBL/GenBank/DDBJ whole genome shotgun (WGS) entry which is preliminary data.</text>
</comment>
<feature type="region of interest" description="Disordered" evidence="1">
    <location>
        <begin position="1"/>
        <end position="53"/>
    </location>
</feature>
<name>A0A699XNW1_TANCI</name>
<organism evidence="2">
    <name type="scientific">Tanacetum cinerariifolium</name>
    <name type="common">Dalmatian daisy</name>
    <name type="synonym">Chrysanthemum cinerariifolium</name>
    <dbReference type="NCBI Taxonomy" id="118510"/>
    <lineage>
        <taxon>Eukaryota</taxon>
        <taxon>Viridiplantae</taxon>
        <taxon>Streptophyta</taxon>
        <taxon>Embryophyta</taxon>
        <taxon>Tracheophyta</taxon>
        <taxon>Spermatophyta</taxon>
        <taxon>Magnoliopsida</taxon>
        <taxon>eudicotyledons</taxon>
        <taxon>Gunneridae</taxon>
        <taxon>Pentapetalae</taxon>
        <taxon>asterids</taxon>
        <taxon>campanulids</taxon>
        <taxon>Asterales</taxon>
        <taxon>Asteraceae</taxon>
        <taxon>Asteroideae</taxon>
        <taxon>Anthemideae</taxon>
        <taxon>Anthemidinae</taxon>
        <taxon>Tanacetum</taxon>
    </lineage>
</organism>
<gene>
    <name evidence="2" type="ORF">Tci_931727</name>
</gene>
<feature type="non-terminal residue" evidence="2">
    <location>
        <position position="1"/>
    </location>
</feature>
<accession>A0A699XNW1</accession>
<evidence type="ECO:0000313" key="2">
    <source>
        <dbReference type="EMBL" id="GFD59758.1"/>
    </source>
</evidence>
<feature type="compositionally biased region" description="Basic and acidic residues" evidence="1">
    <location>
        <begin position="1"/>
        <end position="15"/>
    </location>
</feature>
<dbReference type="AlphaFoldDB" id="A0A699XNW1"/>
<dbReference type="EMBL" id="BKCJ011868914">
    <property type="protein sequence ID" value="GFD59758.1"/>
    <property type="molecule type" value="Genomic_DNA"/>
</dbReference>
<sequence length="53" mass="5453">GDGDHGLNDEGRGLEGEGLGLEEEEEAVLEGQQQVAPAIDTSMGEPLGLGYGR</sequence>
<evidence type="ECO:0000256" key="1">
    <source>
        <dbReference type="SAM" id="MobiDB-lite"/>
    </source>
</evidence>
<reference evidence="2" key="1">
    <citation type="journal article" date="2019" name="Sci. Rep.">
        <title>Draft genome of Tanacetum cinerariifolium, the natural source of mosquito coil.</title>
        <authorList>
            <person name="Yamashiro T."/>
            <person name="Shiraishi A."/>
            <person name="Satake H."/>
            <person name="Nakayama K."/>
        </authorList>
    </citation>
    <scope>NUCLEOTIDE SEQUENCE</scope>
</reference>